<dbReference type="InterPro" id="IPR051552">
    <property type="entry name" value="HptR"/>
</dbReference>
<keyword evidence="4" id="KW-0902">Two-component regulatory system</keyword>
<dbReference type="Pfam" id="PF12833">
    <property type="entry name" value="HTH_18"/>
    <property type="match status" value="1"/>
</dbReference>
<evidence type="ECO:0000259" key="9">
    <source>
        <dbReference type="PROSITE" id="PS01124"/>
    </source>
</evidence>
<dbReference type="GO" id="GO:0005737">
    <property type="term" value="C:cytoplasm"/>
    <property type="evidence" value="ECO:0007669"/>
    <property type="project" value="UniProtKB-SubCell"/>
</dbReference>
<dbReference type="GO" id="GO:0043565">
    <property type="term" value="F:sequence-specific DNA binding"/>
    <property type="evidence" value="ECO:0007669"/>
    <property type="project" value="InterPro"/>
</dbReference>
<proteinExistence type="predicted"/>
<dbReference type="PROSITE" id="PS00041">
    <property type="entry name" value="HTH_ARAC_FAMILY_1"/>
    <property type="match status" value="1"/>
</dbReference>
<keyword evidence="3 8" id="KW-0597">Phosphoprotein</keyword>
<reference evidence="11 12" key="1">
    <citation type="submission" date="2016-05" db="EMBL/GenBank/DDBJ databases">
        <title>Paenibacillus oryzae. sp. nov., isolated from the rice root.</title>
        <authorList>
            <person name="Zhang J."/>
            <person name="Zhang X."/>
        </authorList>
    </citation>
    <scope>NUCLEOTIDE SEQUENCE [LARGE SCALE GENOMIC DNA]</scope>
    <source>
        <strain evidence="11 12">1DrF-4</strain>
    </source>
</reference>
<evidence type="ECO:0000256" key="7">
    <source>
        <dbReference type="ARBA" id="ARBA00023163"/>
    </source>
</evidence>
<accession>A0A1A5YUA3</accession>
<evidence type="ECO:0000313" key="12">
    <source>
        <dbReference type="Proteomes" id="UP000092024"/>
    </source>
</evidence>
<dbReference type="GO" id="GO:0003700">
    <property type="term" value="F:DNA-binding transcription factor activity"/>
    <property type="evidence" value="ECO:0007669"/>
    <property type="project" value="InterPro"/>
</dbReference>
<evidence type="ECO:0000313" key="11">
    <source>
        <dbReference type="EMBL" id="OBR69216.1"/>
    </source>
</evidence>
<evidence type="ECO:0000256" key="6">
    <source>
        <dbReference type="ARBA" id="ARBA00023125"/>
    </source>
</evidence>
<dbReference type="InterPro" id="IPR018062">
    <property type="entry name" value="HTH_AraC-typ_CS"/>
</dbReference>
<sequence length="403" mass="45947">MNGKWKVVIADDEVIIREGIHSVIQWDELNLVPAGEAEDGQEALELALAQSADIVLVDLSMPIMNGLTLIRHIREKLPACKMVIITGHDEFAYAQEAIKFEVAGYILKPINPDNLNQVLASVIAKLDNDYTQKKLLQSASRQIEKHIDLLRDRFCLEWMSGELSLDEIREQLLFLDLPQSSLSAVCVILWPELASGEMLYSQRDRQLLLFAIENIALECFAQERNGEEGCIHFRDYDGYLVFMLQHAPSAKLLEHIKQSVQSFLNIRIHSGLAYNGEDMDGIHFVYQQAKASIQRELKLSPLIKQAKEWIAANHKDQRLSLEQAARVLNVSPVYLSRLFKQETGRSFIGHLTYTRMKTAIELLQGSDMTIQEISQQAGYETQHYFSTAFKKITGMSPIQYRKR</sequence>
<comment type="caution">
    <text evidence="11">The sequence shown here is derived from an EMBL/GenBank/DDBJ whole genome shotgun (WGS) entry which is preliminary data.</text>
</comment>
<dbReference type="EMBL" id="LYPA01000020">
    <property type="protein sequence ID" value="OBR69216.1"/>
    <property type="molecule type" value="Genomic_DNA"/>
</dbReference>
<name>A0A1A5YUA3_9BACL</name>
<keyword evidence="7" id="KW-0804">Transcription</keyword>
<dbReference type="InterPro" id="IPR001789">
    <property type="entry name" value="Sig_transdc_resp-reg_receiver"/>
</dbReference>
<dbReference type="AlphaFoldDB" id="A0A1A5YUA3"/>
<organism evidence="11 12">
    <name type="scientific">Paenibacillus oryzae</name>
    <dbReference type="NCBI Taxonomy" id="1844972"/>
    <lineage>
        <taxon>Bacteria</taxon>
        <taxon>Bacillati</taxon>
        <taxon>Bacillota</taxon>
        <taxon>Bacilli</taxon>
        <taxon>Bacillales</taxon>
        <taxon>Paenibacillaceae</taxon>
        <taxon>Paenibacillus</taxon>
    </lineage>
</organism>
<dbReference type="Pfam" id="PF00072">
    <property type="entry name" value="Response_reg"/>
    <property type="match status" value="1"/>
</dbReference>
<dbReference type="GO" id="GO:0000160">
    <property type="term" value="P:phosphorelay signal transduction system"/>
    <property type="evidence" value="ECO:0007669"/>
    <property type="project" value="UniProtKB-KW"/>
</dbReference>
<keyword evidence="6 11" id="KW-0238">DNA-binding</keyword>
<dbReference type="STRING" id="1844972.A7K91_00335"/>
<protein>
    <submittedName>
        <fullName evidence="11">DNA-binding response regulator</fullName>
    </submittedName>
</protein>
<evidence type="ECO:0000256" key="5">
    <source>
        <dbReference type="ARBA" id="ARBA00023015"/>
    </source>
</evidence>
<evidence type="ECO:0000256" key="1">
    <source>
        <dbReference type="ARBA" id="ARBA00004496"/>
    </source>
</evidence>
<evidence type="ECO:0000256" key="2">
    <source>
        <dbReference type="ARBA" id="ARBA00022490"/>
    </source>
</evidence>
<dbReference type="Proteomes" id="UP000092024">
    <property type="component" value="Unassembled WGS sequence"/>
</dbReference>
<dbReference type="InterPro" id="IPR018060">
    <property type="entry name" value="HTH_AraC"/>
</dbReference>
<keyword evidence="2" id="KW-0963">Cytoplasm</keyword>
<dbReference type="PANTHER" id="PTHR42713">
    <property type="entry name" value="HISTIDINE KINASE-RELATED"/>
    <property type="match status" value="1"/>
</dbReference>
<dbReference type="InterPro" id="IPR011006">
    <property type="entry name" value="CheY-like_superfamily"/>
</dbReference>
<evidence type="ECO:0000256" key="3">
    <source>
        <dbReference type="ARBA" id="ARBA00022553"/>
    </source>
</evidence>
<evidence type="ECO:0000259" key="10">
    <source>
        <dbReference type="PROSITE" id="PS50110"/>
    </source>
</evidence>
<keyword evidence="5" id="KW-0805">Transcription regulation</keyword>
<dbReference type="PROSITE" id="PS50110">
    <property type="entry name" value="RESPONSE_REGULATORY"/>
    <property type="match status" value="1"/>
</dbReference>
<keyword evidence="12" id="KW-1185">Reference proteome</keyword>
<dbReference type="SMART" id="SM00342">
    <property type="entry name" value="HTH_ARAC"/>
    <property type="match status" value="1"/>
</dbReference>
<dbReference type="InterPro" id="IPR009057">
    <property type="entry name" value="Homeodomain-like_sf"/>
</dbReference>
<dbReference type="OrthoDB" id="342399at2"/>
<feature type="domain" description="HTH araC/xylS-type" evidence="9">
    <location>
        <begin position="304"/>
        <end position="403"/>
    </location>
</feature>
<dbReference type="SUPFAM" id="SSF46689">
    <property type="entry name" value="Homeodomain-like"/>
    <property type="match status" value="2"/>
</dbReference>
<dbReference type="Gene3D" id="3.40.50.2300">
    <property type="match status" value="1"/>
</dbReference>
<evidence type="ECO:0000256" key="4">
    <source>
        <dbReference type="ARBA" id="ARBA00023012"/>
    </source>
</evidence>
<dbReference type="CDD" id="cd17536">
    <property type="entry name" value="REC_YesN-like"/>
    <property type="match status" value="1"/>
</dbReference>
<feature type="modified residue" description="4-aspartylphosphate" evidence="8">
    <location>
        <position position="58"/>
    </location>
</feature>
<dbReference type="SUPFAM" id="SSF52172">
    <property type="entry name" value="CheY-like"/>
    <property type="match status" value="1"/>
</dbReference>
<dbReference type="PRINTS" id="PR00032">
    <property type="entry name" value="HTHARAC"/>
</dbReference>
<feature type="domain" description="Response regulatory" evidence="10">
    <location>
        <begin position="6"/>
        <end position="123"/>
    </location>
</feature>
<gene>
    <name evidence="11" type="ORF">A7K91_00335</name>
</gene>
<dbReference type="PANTHER" id="PTHR42713:SF3">
    <property type="entry name" value="TRANSCRIPTIONAL REGULATORY PROTEIN HPTR"/>
    <property type="match status" value="1"/>
</dbReference>
<dbReference type="InterPro" id="IPR020449">
    <property type="entry name" value="Tscrpt_reg_AraC-type_HTH"/>
</dbReference>
<dbReference type="PROSITE" id="PS01124">
    <property type="entry name" value="HTH_ARAC_FAMILY_2"/>
    <property type="match status" value="1"/>
</dbReference>
<dbReference type="Gene3D" id="1.10.10.60">
    <property type="entry name" value="Homeodomain-like"/>
    <property type="match status" value="2"/>
</dbReference>
<dbReference type="SMART" id="SM00448">
    <property type="entry name" value="REC"/>
    <property type="match status" value="1"/>
</dbReference>
<comment type="subcellular location">
    <subcellularLocation>
        <location evidence="1">Cytoplasm</location>
    </subcellularLocation>
</comment>
<evidence type="ECO:0000256" key="8">
    <source>
        <dbReference type="PROSITE-ProRule" id="PRU00169"/>
    </source>
</evidence>